<keyword evidence="1" id="KW-0812">Transmembrane</keyword>
<evidence type="ECO:0000313" key="3">
    <source>
        <dbReference type="Proteomes" id="UP001597045"/>
    </source>
</evidence>
<evidence type="ECO:0008006" key="4">
    <source>
        <dbReference type="Google" id="ProtNLM"/>
    </source>
</evidence>
<sequence>MGLILALLVIWLVLSVLGFVVKGLVWLAIIGIVLFVGTAAIGAVRRKSIGR</sequence>
<feature type="transmembrane region" description="Helical" evidence="1">
    <location>
        <begin position="28"/>
        <end position="44"/>
    </location>
</feature>
<reference evidence="3" key="1">
    <citation type="journal article" date="2019" name="Int. J. Syst. Evol. Microbiol.">
        <title>The Global Catalogue of Microorganisms (GCM) 10K type strain sequencing project: providing services to taxonomists for standard genome sequencing and annotation.</title>
        <authorList>
            <consortium name="The Broad Institute Genomics Platform"/>
            <consortium name="The Broad Institute Genome Sequencing Center for Infectious Disease"/>
            <person name="Wu L."/>
            <person name="Ma J."/>
        </authorList>
    </citation>
    <scope>NUCLEOTIDE SEQUENCE [LARGE SCALE GENOMIC DNA]</scope>
    <source>
        <strain evidence="3">JCM 31486</strain>
    </source>
</reference>
<keyword evidence="1" id="KW-0472">Membrane</keyword>
<protein>
    <recommendedName>
        <fullName evidence="4">LPXTG-motif cell wall anchor domain-containing protein</fullName>
    </recommendedName>
</protein>
<organism evidence="2 3">
    <name type="scientific">Kibdelosporangium lantanae</name>
    <dbReference type="NCBI Taxonomy" id="1497396"/>
    <lineage>
        <taxon>Bacteria</taxon>
        <taxon>Bacillati</taxon>
        <taxon>Actinomycetota</taxon>
        <taxon>Actinomycetes</taxon>
        <taxon>Pseudonocardiales</taxon>
        <taxon>Pseudonocardiaceae</taxon>
        <taxon>Kibdelosporangium</taxon>
    </lineage>
</organism>
<dbReference type="EMBL" id="JBHTIS010000319">
    <property type="protein sequence ID" value="MFD1045505.1"/>
    <property type="molecule type" value="Genomic_DNA"/>
</dbReference>
<gene>
    <name evidence="2" type="ORF">ACFQ1S_07860</name>
</gene>
<keyword evidence="3" id="KW-1185">Reference proteome</keyword>
<evidence type="ECO:0000256" key="1">
    <source>
        <dbReference type="SAM" id="Phobius"/>
    </source>
</evidence>
<accession>A0ABW3M9A4</accession>
<dbReference type="Proteomes" id="UP001597045">
    <property type="component" value="Unassembled WGS sequence"/>
</dbReference>
<proteinExistence type="predicted"/>
<comment type="caution">
    <text evidence="2">The sequence shown here is derived from an EMBL/GenBank/DDBJ whole genome shotgun (WGS) entry which is preliminary data.</text>
</comment>
<keyword evidence="1" id="KW-1133">Transmembrane helix</keyword>
<evidence type="ECO:0000313" key="2">
    <source>
        <dbReference type="EMBL" id="MFD1045505.1"/>
    </source>
</evidence>
<name>A0ABW3M9A4_9PSEU</name>